<dbReference type="InterPro" id="IPR013968">
    <property type="entry name" value="PKS_KR"/>
</dbReference>
<dbReference type="InterPro" id="IPR036291">
    <property type="entry name" value="NAD(P)-bd_dom_sf"/>
</dbReference>
<keyword evidence="4 9" id="KW-0012">Acyltransferase</keyword>
<organism evidence="9 10">
    <name type="scientific">Nocardia africana</name>
    <dbReference type="NCBI Taxonomy" id="134964"/>
    <lineage>
        <taxon>Bacteria</taxon>
        <taxon>Bacillati</taxon>
        <taxon>Actinomycetota</taxon>
        <taxon>Actinomycetes</taxon>
        <taxon>Mycobacteriales</taxon>
        <taxon>Nocardiaceae</taxon>
        <taxon>Nocardia</taxon>
    </lineage>
</organism>
<dbReference type="InterPro" id="IPR050091">
    <property type="entry name" value="PKS_NRPS_Biosynth_Enz"/>
</dbReference>
<dbReference type="SUPFAM" id="SSF47336">
    <property type="entry name" value="ACP-like"/>
    <property type="match status" value="1"/>
</dbReference>
<dbReference type="SUPFAM" id="SSF53901">
    <property type="entry name" value="Thiolase-like"/>
    <property type="match status" value="1"/>
</dbReference>
<dbReference type="Pfam" id="PF16197">
    <property type="entry name" value="KAsynt_C_assoc"/>
    <property type="match status" value="1"/>
</dbReference>
<dbReference type="Pfam" id="PF14765">
    <property type="entry name" value="PS-DH"/>
    <property type="match status" value="1"/>
</dbReference>
<dbReference type="EC" id="2.3.1.-" evidence="9"/>
<dbReference type="SMART" id="SM00827">
    <property type="entry name" value="PKS_AT"/>
    <property type="match status" value="1"/>
</dbReference>
<evidence type="ECO:0000259" key="6">
    <source>
        <dbReference type="PROSITE" id="PS50075"/>
    </source>
</evidence>
<dbReference type="InterPro" id="IPR020806">
    <property type="entry name" value="PKS_PP-bd"/>
</dbReference>
<dbReference type="InterPro" id="IPR055123">
    <property type="entry name" value="SpnB-like_Rossmann"/>
</dbReference>
<feature type="active site" description="Proton donor; for dehydratase activity" evidence="5">
    <location>
        <position position="1115"/>
    </location>
</feature>
<dbReference type="SUPFAM" id="SSF51735">
    <property type="entry name" value="NAD(P)-binding Rossmann-fold domains"/>
    <property type="match status" value="2"/>
</dbReference>
<feature type="domain" description="PKS/mFAS DH" evidence="8">
    <location>
        <begin position="914"/>
        <end position="1188"/>
    </location>
</feature>
<dbReference type="InterPro" id="IPR049900">
    <property type="entry name" value="PKS_mFAS_DH"/>
</dbReference>
<dbReference type="Gene3D" id="3.40.366.10">
    <property type="entry name" value="Malonyl-Coenzyme A Acyl Carrier Protein, domain 2"/>
    <property type="match status" value="1"/>
</dbReference>
<dbReference type="Proteomes" id="UP001601521">
    <property type="component" value="Unassembled WGS sequence"/>
</dbReference>
<dbReference type="RefSeq" id="WP_387253469.1">
    <property type="nucleotide sequence ID" value="NZ_JBIALX010000011.1"/>
</dbReference>
<evidence type="ECO:0000256" key="3">
    <source>
        <dbReference type="ARBA" id="ARBA00022679"/>
    </source>
</evidence>
<feature type="active site" description="Proton acceptor; for dehydratase activity" evidence="5">
    <location>
        <position position="945"/>
    </location>
</feature>
<dbReference type="InterPro" id="IPR057326">
    <property type="entry name" value="KR_dom"/>
</dbReference>
<dbReference type="InterPro" id="IPR014031">
    <property type="entry name" value="Ketoacyl_synth_C"/>
</dbReference>
<dbReference type="EMBL" id="JBIALX010000011">
    <property type="protein sequence ID" value="MFF0456592.1"/>
    <property type="molecule type" value="Genomic_DNA"/>
</dbReference>
<proteinExistence type="predicted"/>
<dbReference type="EC" id="6.4.-.-" evidence="9"/>
<evidence type="ECO:0000259" key="7">
    <source>
        <dbReference type="PROSITE" id="PS52004"/>
    </source>
</evidence>
<dbReference type="InterPro" id="IPR016036">
    <property type="entry name" value="Malonyl_transacylase_ACP-bd"/>
</dbReference>
<dbReference type="InterPro" id="IPR016039">
    <property type="entry name" value="Thiolase-like"/>
</dbReference>
<dbReference type="PROSITE" id="PS50075">
    <property type="entry name" value="CARRIER"/>
    <property type="match status" value="1"/>
</dbReference>
<reference evidence="9 10" key="1">
    <citation type="submission" date="2024-10" db="EMBL/GenBank/DDBJ databases">
        <title>The Natural Products Discovery Center: Release of the First 8490 Sequenced Strains for Exploring Actinobacteria Biosynthetic Diversity.</title>
        <authorList>
            <person name="Kalkreuter E."/>
            <person name="Kautsar S.A."/>
            <person name="Yang D."/>
            <person name="Bader C.D."/>
            <person name="Teijaro C.N."/>
            <person name="Fluegel L."/>
            <person name="Davis C.M."/>
            <person name="Simpson J.R."/>
            <person name="Lauterbach L."/>
            <person name="Steele A.D."/>
            <person name="Gui C."/>
            <person name="Meng S."/>
            <person name="Li G."/>
            <person name="Viehrig K."/>
            <person name="Ye F."/>
            <person name="Su P."/>
            <person name="Kiefer A.F."/>
            <person name="Nichols A."/>
            <person name="Cepeda A.J."/>
            <person name="Yan W."/>
            <person name="Fan B."/>
            <person name="Jiang Y."/>
            <person name="Adhikari A."/>
            <person name="Zheng C.-J."/>
            <person name="Schuster L."/>
            <person name="Cowan T.M."/>
            <person name="Smanski M.J."/>
            <person name="Chevrette M.G."/>
            <person name="De Carvalho L.P.S."/>
            <person name="Shen B."/>
        </authorList>
    </citation>
    <scope>NUCLEOTIDE SEQUENCE [LARGE SCALE GENOMIC DNA]</scope>
    <source>
        <strain evidence="9 10">NPDC004550</strain>
    </source>
</reference>
<dbReference type="Gene3D" id="3.30.70.3290">
    <property type="match status" value="1"/>
</dbReference>
<dbReference type="Gene3D" id="1.10.1200.10">
    <property type="entry name" value="ACP-like"/>
    <property type="match status" value="1"/>
</dbReference>
<gene>
    <name evidence="9" type="ORF">ACFYTH_24795</name>
</gene>
<dbReference type="CDD" id="cd00833">
    <property type="entry name" value="PKS"/>
    <property type="match status" value="1"/>
</dbReference>
<dbReference type="InterPro" id="IPR020807">
    <property type="entry name" value="PKS_DH"/>
</dbReference>
<comment type="caution">
    <text evidence="9">The sequence shown here is derived from an EMBL/GenBank/DDBJ whole genome shotgun (WGS) entry which is preliminary data.</text>
</comment>
<keyword evidence="10" id="KW-1185">Reference proteome</keyword>
<evidence type="ECO:0000256" key="2">
    <source>
        <dbReference type="ARBA" id="ARBA00022553"/>
    </source>
</evidence>
<dbReference type="InterPro" id="IPR001227">
    <property type="entry name" value="Ac_transferase_dom_sf"/>
</dbReference>
<dbReference type="SUPFAM" id="SSF55048">
    <property type="entry name" value="Probable ACP-binding domain of malonyl-CoA ACP transacylase"/>
    <property type="match status" value="1"/>
</dbReference>
<keyword evidence="9" id="KW-0436">Ligase</keyword>
<dbReference type="PROSITE" id="PS00606">
    <property type="entry name" value="KS3_1"/>
    <property type="match status" value="1"/>
</dbReference>
<dbReference type="Gene3D" id="3.10.129.110">
    <property type="entry name" value="Polyketide synthase dehydratase"/>
    <property type="match status" value="1"/>
</dbReference>
<evidence type="ECO:0000259" key="8">
    <source>
        <dbReference type="PROSITE" id="PS52019"/>
    </source>
</evidence>
<dbReference type="InterPro" id="IPR042104">
    <property type="entry name" value="PKS_dehydratase_sf"/>
</dbReference>
<feature type="domain" description="Carrier" evidence="6">
    <location>
        <begin position="1620"/>
        <end position="1697"/>
    </location>
</feature>
<dbReference type="SMART" id="SM00823">
    <property type="entry name" value="PKS_PP"/>
    <property type="match status" value="1"/>
</dbReference>
<dbReference type="SMART" id="SM00826">
    <property type="entry name" value="PKS_DH"/>
    <property type="match status" value="1"/>
</dbReference>
<accession>A0ABW6NQ79</accession>
<protein>
    <submittedName>
        <fullName evidence="9">Type I polyketide synthase</fullName>
        <ecNumber evidence="9">2.3.1.-</ecNumber>
        <ecNumber evidence="9">6.4.-.-</ecNumber>
    </submittedName>
</protein>
<dbReference type="PANTHER" id="PTHR43775">
    <property type="entry name" value="FATTY ACID SYNTHASE"/>
    <property type="match status" value="1"/>
</dbReference>
<dbReference type="Pfam" id="PF02801">
    <property type="entry name" value="Ketoacyl-synt_C"/>
    <property type="match status" value="1"/>
</dbReference>
<dbReference type="Pfam" id="PF08659">
    <property type="entry name" value="KR"/>
    <property type="match status" value="1"/>
</dbReference>
<dbReference type="InterPro" id="IPR014043">
    <property type="entry name" value="Acyl_transferase_dom"/>
</dbReference>
<dbReference type="SMART" id="SM01294">
    <property type="entry name" value="PKS_PP_betabranch"/>
    <property type="match status" value="1"/>
</dbReference>
<dbReference type="InterPro" id="IPR014030">
    <property type="entry name" value="Ketoacyl_synth_N"/>
</dbReference>
<dbReference type="CDD" id="cd08956">
    <property type="entry name" value="KR_3_FAS_SDR_x"/>
    <property type="match status" value="1"/>
</dbReference>
<keyword evidence="1" id="KW-0596">Phosphopantetheine</keyword>
<dbReference type="InterPro" id="IPR018201">
    <property type="entry name" value="Ketoacyl_synth_AS"/>
</dbReference>
<dbReference type="PROSITE" id="PS52019">
    <property type="entry name" value="PKS_MFAS_DH"/>
    <property type="match status" value="1"/>
</dbReference>
<dbReference type="PROSITE" id="PS52004">
    <property type="entry name" value="KS3_2"/>
    <property type="match status" value="1"/>
</dbReference>
<dbReference type="InterPro" id="IPR009081">
    <property type="entry name" value="PP-bd_ACP"/>
</dbReference>
<sequence>MTDEEEYVRYLKRMTVELREARKRIRELEQTAAEPVAIVGMGCRFPGRVGSPDALWQLVADGRDAISEFPTDRGWEVARLYDPTPGTPGKSYTRNGGFLDGAGDFDAGFFGISPREALGMDPQQRLLLEVAWEALEDASIDPHTVRGAGIGVFTGVMYHDYGTMEQPGSVVSGRVAYALGLAGPAISVDTACSSSLVALHLACGSLRSGECELALAGGVTVMATPEIFVEFSRQRGLSPDGRCRSYGARAEGTGWGEGAGVVVLERLSRARELGHPVWGIVAGSAVNQDGASNGLTAPNGPAQQRVIRAALAAAGLGIGDVDVVEGHGTATRLGDPVEIGALLATYGQRGRAGDPVWLGSVKSNVGHTQAAAGVAGVIKMVQAMRHGVLPMSLYCEEPSRHVDWASGHVRLLDRAREWCTPEGRPRRAGVSSFGISGTNAHLILEHAPTSLAEHEAPQGRPSVWIVSARSADALTQQVQRIGQALVGTEASAADIGRSLVRRSLFEHRAAVVGCDRERMRTELATGVSVPEPRVVTGAVTWVFAGQGAQRSGMGRDLRAYFPEFAESWDETVAVLDELLADVWSAAGVRSLNEVAWGADDRQLDWTTCAQPALFAWQVGLARLWQAWGMRPDHVIGHSVGEIAAACVAGALSLTDAARVVAARARLMGELPDGGAMIAVGAPVAEVADVTGADVCVAAVNSPGSLVISGPEEAVAAAAKQLRDRGRRTRRLRVSHAFHSALMEPILDRFAARIADIRPRPPAIPLVANLTGAPADPDTFATPAYWARHLRRPVRFADGIQHLRRGGAQCFVEVAPSSALAAAVTENLDAFTDFEDAPPLVLSGTARDTDEASAALSAAAELWRRGVAVDWRAVAGGPAPTRLRLPTYPFQRRRYWLPATRRADASAAGLAPVSHALLGAAVELPDGRQVLTGRISLSGRPWLADHVVRGRILFPGAGFAELVSRAARLVGCDLVRELTLSAPLPLSAAEAVELRVIVEPAAESDAGTRTVSVHSRADGGAGTVDEADWIRHADAVVAASAPRAACAWATNWPPPGSVPADHRAVYERLAELGYDYGPLFRNVRSLWERDEETFADIALPEGADLTGFGIHPALLDAVFHPALGTGERAVLPFVWTELALPDRAPAALRVRLVRRGATEVGVEAADVTGRPVLSVGSVLGRPLSEEQPAANEIRRSLWEIEWVRCRPAAPVRSPAVDPVVLRCGTTPEAAGVVDAVRSGAAAALHTVQTWLARAGSEDARLVVVTKGAMELPGEAVTDLPGAAVWGLVRSAQAEYPDRLVLLDSDDENLDVAAVLATGETEIVARDGALWAPRLTAATVPASGSPPDLTAGTVLITGGTGGLGIAIAEHLVRAHGVRSLVLVGRRGRVTASAAAAIAEWEASGARVRIAACDVADRAALRALLDEIDDDAPLTGVVHAAGVWETGTFASLGPAELDAALRAKADGAWHLHECTRGRELHLFALFSSAGGQFLAGGQAAYAAANTFLDALARYRRSRGLPATAIAWGPWQRSHMGGNVSTQQLSRLRRDGVAALSTEAGLGLFDRAVAADRAAVTAVRLDRAALRARDTTPTSMLRGLIPAPDRSEEIGGLGAELGELVPGERRKRLLAEVTRTAADILGYAPAAVGPDDAFGELGFDSLSAMEFRNRLRAVVGTPLPVTIAFDYPTPTSLAEHLAAQWEQHTPDADPASSPEFDEMAADDLVRLFLDGPQRPAAEQERS</sequence>
<dbReference type="SMART" id="SM00825">
    <property type="entry name" value="PKS_KS"/>
    <property type="match status" value="1"/>
</dbReference>
<evidence type="ECO:0000256" key="1">
    <source>
        <dbReference type="ARBA" id="ARBA00022450"/>
    </source>
</evidence>
<name>A0ABW6NQ79_9NOCA</name>
<dbReference type="InterPro" id="IPR049552">
    <property type="entry name" value="PKS_DH_N"/>
</dbReference>
<evidence type="ECO:0000313" key="9">
    <source>
        <dbReference type="EMBL" id="MFF0456592.1"/>
    </source>
</evidence>
<dbReference type="Pfam" id="PF22953">
    <property type="entry name" value="SpnB_Rossmann"/>
    <property type="match status" value="1"/>
</dbReference>
<dbReference type="InterPro" id="IPR036736">
    <property type="entry name" value="ACP-like_sf"/>
</dbReference>
<dbReference type="Pfam" id="PF00550">
    <property type="entry name" value="PP-binding"/>
    <property type="match status" value="1"/>
</dbReference>
<dbReference type="InterPro" id="IPR049551">
    <property type="entry name" value="PKS_DH_C"/>
</dbReference>
<dbReference type="Gene3D" id="3.40.47.10">
    <property type="match status" value="1"/>
</dbReference>
<dbReference type="Pfam" id="PF21089">
    <property type="entry name" value="PKS_DH_N"/>
    <property type="match status" value="1"/>
</dbReference>
<dbReference type="GO" id="GO:0016746">
    <property type="term" value="F:acyltransferase activity"/>
    <property type="evidence" value="ECO:0007669"/>
    <property type="project" value="UniProtKB-KW"/>
</dbReference>
<feature type="region of interest" description="C-terminal hotdog fold" evidence="5">
    <location>
        <begin position="1056"/>
        <end position="1188"/>
    </location>
</feature>
<dbReference type="Gene3D" id="3.40.50.720">
    <property type="entry name" value="NAD(P)-binding Rossmann-like Domain"/>
    <property type="match status" value="1"/>
</dbReference>
<dbReference type="GO" id="GO:0016874">
    <property type="term" value="F:ligase activity"/>
    <property type="evidence" value="ECO:0007669"/>
    <property type="project" value="UniProtKB-KW"/>
</dbReference>
<keyword evidence="3 9" id="KW-0808">Transferase</keyword>
<dbReference type="SMART" id="SM00822">
    <property type="entry name" value="PKS_KR"/>
    <property type="match status" value="1"/>
</dbReference>
<dbReference type="Pfam" id="PF00698">
    <property type="entry name" value="Acyl_transf_1"/>
    <property type="match status" value="1"/>
</dbReference>
<keyword evidence="2" id="KW-0597">Phosphoprotein</keyword>
<feature type="domain" description="Ketosynthase family 3 (KS3)" evidence="7">
    <location>
        <begin position="33"/>
        <end position="446"/>
    </location>
</feature>
<dbReference type="PANTHER" id="PTHR43775:SF51">
    <property type="entry name" value="INACTIVE PHENOLPHTHIOCEROL SYNTHESIS POLYKETIDE SYNTHASE TYPE I PKS1-RELATED"/>
    <property type="match status" value="1"/>
</dbReference>
<evidence type="ECO:0000256" key="4">
    <source>
        <dbReference type="ARBA" id="ARBA00023315"/>
    </source>
</evidence>
<dbReference type="InterPro" id="IPR032821">
    <property type="entry name" value="PKS_assoc"/>
</dbReference>
<dbReference type="Pfam" id="PF00109">
    <property type="entry name" value="ketoacyl-synt"/>
    <property type="match status" value="1"/>
</dbReference>
<dbReference type="InterPro" id="IPR016035">
    <property type="entry name" value="Acyl_Trfase/lysoPLipase"/>
</dbReference>
<evidence type="ECO:0000256" key="5">
    <source>
        <dbReference type="PROSITE-ProRule" id="PRU01363"/>
    </source>
</evidence>
<feature type="region of interest" description="N-terminal hotdog fold" evidence="5">
    <location>
        <begin position="914"/>
        <end position="1043"/>
    </location>
</feature>
<dbReference type="SUPFAM" id="SSF52151">
    <property type="entry name" value="FabD/lysophospholipase-like"/>
    <property type="match status" value="1"/>
</dbReference>
<evidence type="ECO:0000313" key="10">
    <source>
        <dbReference type="Proteomes" id="UP001601521"/>
    </source>
</evidence>
<dbReference type="InterPro" id="IPR020841">
    <property type="entry name" value="PKS_Beta-ketoAc_synthase_dom"/>
</dbReference>